<evidence type="ECO:0000313" key="2">
    <source>
        <dbReference type="Proteomes" id="UP001219525"/>
    </source>
</evidence>
<dbReference type="EMBL" id="JARJCW010000024">
    <property type="protein sequence ID" value="KAJ7212051.1"/>
    <property type="molecule type" value="Genomic_DNA"/>
</dbReference>
<accession>A0AAD6VGD9</accession>
<dbReference type="Proteomes" id="UP001219525">
    <property type="component" value="Unassembled WGS sequence"/>
</dbReference>
<reference evidence="1" key="1">
    <citation type="submission" date="2023-03" db="EMBL/GenBank/DDBJ databases">
        <title>Massive genome expansion in bonnet fungi (Mycena s.s.) driven by repeated elements and novel gene families across ecological guilds.</title>
        <authorList>
            <consortium name="Lawrence Berkeley National Laboratory"/>
            <person name="Harder C.B."/>
            <person name="Miyauchi S."/>
            <person name="Viragh M."/>
            <person name="Kuo A."/>
            <person name="Thoen E."/>
            <person name="Andreopoulos B."/>
            <person name="Lu D."/>
            <person name="Skrede I."/>
            <person name="Drula E."/>
            <person name="Henrissat B."/>
            <person name="Morin E."/>
            <person name="Kohler A."/>
            <person name="Barry K."/>
            <person name="LaButti K."/>
            <person name="Morin E."/>
            <person name="Salamov A."/>
            <person name="Lipzen A."/>
            <person name="Mereny Z."/>
            <person name="Hegedus B."/>
            <person name="Baldrian P."/>
            <person name="Stursova M."/>
            <person name="Weitz H."/>
            <person name="Taylor A."/>
            <person name="Grigoriev I.V."/>
            <person name="Nagy L.G."/>
            <person name="Martin F."/>
            <person name="Kauserud H."/>
        </authorList>
    </citation>
    <scope>NUCLEOTIDE SEQUENCE</scope>
    <source>
        <strain evidence="1">9144</strain>
    </source>
</reference>
<evidence type="ECO:0000313" key="1">
    <source>
        <dbReference type="EMBL" id="KAJ7212051.1"/>
    </source>
</evidence>
<name>A0AAD6VGD9_9AGAR</name>
<gene>
    <name evidence="1" type="ORF">GGX14DRAFT_621484</name>
</gene>
<protein>
    <submittedName>
        <fullName evidence="1">Uncharacterized protein</fullName>
    </submittedName>
</protein>
<comment type="caution">
    <text evidence="1">The sequence shown here is derived from an EMBL/GenBank/DDBJ whole genome shotgun (WGS) entry which is preliminary data.</text>
</comment>
<proteinExistence type="predicted"/>
<dbReference type="AlphaFoldDB" id="A0AAD6VGD9"/>
<sequence length="317" mass="36117">MIKIGGWVISSEAGKAWVHRHPDSAQNILWAQPIVIPIQIFVERRNKSLDKVPFSITPDHFTNVVWPKTTPEEFGTDRCLLIGRIYRASTETWKKYDELEERPQDVARREAMVADGLELGQWLTMIKIGGWVISSEAGKAWLQSHPDSAQNILWSQPIVIPIKIFVDQRNKSLDKVPFSITRDFFTHVMSPKTTPEEFGTDRCLLIGRIYQASTETWKKYDELEERPQDVVRREAMVADGLELGQWLTVPDPWQDEWPFNVRHPGKRPAPEDLSLSLANYKTYYNTGLRAARAARGLSGENGVARSSVKAPSSFESS</sequence>
<keyword evidence="2" id="KW-1185">Reference proteome</keyword>
<organism evidence="1 2">
    <name type="scientific">Mycena pura</name>
    <dbReference type="NCBI Taxonomy" id="153505"/>
    <lineage>
        <taxon>Eukaryota</taxon>
        <taxon>Fungi</taxon>
        <taxon>Dikarya</taxon>
        <taxon>Basidiomycota</taxon>
        <taxon>Agaricomycotina</taxon>
        <taxon>Agaricomycetes</taxon>
        <taxon>Agaricomycetidae</taxon>
        <taxon>Agaricales</taxon>
        <taxon>Marasmiineae</taxon>
        <taxon>Mycenaceae</taxon>
        <taxon>Mycena</taxon>
    </lineage>
</organism>